<dbReference type="PANTHER" id="PTHR31377:SF0">
    <property type="entry name" value="AGMATINE DEIMINASE-RELATED"/>
    <property type="match status" value="1"/>
</dbReference>
<proteinExistence type="predicted"/>
<dbReference type="GO" id="GO:0047632">
    <property type="term" value="F:agmatine deiminase activity"/>
    <property type="evidence" value="ECO:0007669"/>
    <property type="project" value="TreeGrafter"/>
</dbReference>
<dbReference type="Gene3D" id="3.75.10.10">
    <property type="entry name" value="L-arginine/glycine Amidinotransferase, Chain A"/>
    <property type="match status" value="1"/>
</dbReference>
<organism evidence="2 3">
    <name type="scientific">Pseudanabaena catenata USMAC16</name>
    <dbReference type="NCBI Taxonomy" id="1855837"/>
    <lineage>
        <taxon>Bacteria</taxon>
        <taxon>Bacillati</taxon>
        <taxon>Cyanobacteriota</taxon>
        <taxon>Cyanophyceae</taxon>
        <taxon>Pseudanabaenales</taxon>
        <taxon>Pseudanabaenaceae</taxon>
        <taxon>Pseudanabaena</taxon>
    </lineage>
</organism>
<dbReference type="PANTHER" id="PTHR31377">
    <property type="entry name" value="AGMATINE DEIMINASE-RELATED"/>
    <property type="match status" value="1"/>
</dbReference>
<dbReference type="SUPFAM" id="SSF55909">
    <property type="entry name" value="Pentein"/>
    <property type="match status" value="1"/>
</dbReference>
<dbReference type="Pfam" id="PF04371">
    <property type="entry name" value="PAD_porph"/>
    <property type="match status" value="1"/>
</dbReference>
<evidence type="ECO:0000256" key="1">
    <source>
        <dbReference type="ARBA" id="ARBA00022801"/>
    </source>
</evidence>
<protein>
    <submittedName>
        <fullName evidence="2">Agmatine deiminase family protein</fullName>
    </submittedName>
</protein>
<keyword evidence="1" id="KW-0378">Hydrolase</keyword>
<dbReference type="AlphaFoldDB" id="A0A9X4MC29"/>
<name>A0A9X4MC29_9CYAN</name>
<sequence length="387" mass="43096">MAARSAATHLWGFVSDVVIGAIALNIPKQSKIKVGFRWIINNISSLNTATVMETPKNLGYTQPAEWQPHNACWLAFPSHRDLWLEALDIVQAEFVALAKAIARSEQLEILVLEETAALAKELLVGLPVRFHQIPFGDIWMRDITPIYIKNAAGKLGALHFQWNGWGGKYMLEHDDRVADRILQTLDLPKFEFDWVLEGGAIEVDGEGTCLTTKQCLLNPNRNPQMDHTAIEEGLKNALGVEKILWIEEGLLNDHTDGHIDTIARFIAPHTVMCMQPTDDDPNYQVLQDIAAQLEEMTDAKGRKLNVIKIPSPNLVLDDEGEIMPASYLNFYISNDSVIVPTYGSVNDEIAVREIAKHFPTRQAIGLSAKHILLGGGAFHCITCHQPM</sequence>
<keyword evidence="3" id="KW-1185">Reference proteome</keyword>
<accession>A0A9X4MC29</accession>
<comment type="caution">
    <text evidence="2">The sequence shown here is derived from an EMBL/GenBank/DDBJ whole genome shotgun (WGS) entry which is preliminary data.</text>
</comment>
<evidence type="ECO:0000313" key="2">
    <source>
        <dbReference type="EMBL" id="MDG3496774.1"/>
    </source>
</evidence>
<evidence type="ECO:0000313" key="3">
    <source>
        <dbReference type="Proteomes" id="UP001152872"/>
    </source>
</evidence>
<gene>
    <name evidence="2" type="ORF">FEV09_19730</name>
</gene>
<dbReference type="InterPro" id="IPR007466">
    <property type="entry name" value="Peptidyl-Arg-deiminase_porph"/>
</dbReference>
<dbReference type="EMBL" id="VBTY01000227">
    <property type="protein sequence ID" value="MDG3496774.1"/>
    <property type="molecule type" value="Genomic_DNA"/>
</dbReference>
<dbReference type="GO" id="GO:0004668">
    <property type="term" value="F:protein-arginine deiminase activity"/>
    <property type="evidence" value="ECO:0007669"/>
    <property type="project" value="InterPro"/>
</dbReference>
<dbReference type="Proteomes" id="UP001152872">
    <property type="component" value="Unassembled WGS sequence"/>
</dbReference>
<reference evidence="2" key="1">
    <citation type="submission" date="2019-05" db="EMBL/GenBank/DDBJ databases">
        <title>Whole genome sequencing of Pseudanabaena catenata USMAC16.</title>
        <authorList>
            <person name="Khan Z."/>
            <person name="Omar W.M."/>
            <person name="Convey P."/>
            <person name="Merican F."/>
            <person name="Najimudin N."/>
        </authorList>
    </citation>
    <scope>NUCLEOTIDE SEQUENCE</scope>
    <source>
        <strain evidence="2">USMAC16</strain>
    </source>
</reference>
<dbReference type="GO" id="GO:0009446">
    <property type="term" value="P:putrescine biosynthetic process"/>
    <property type="evidence" value="ECO:0007669"/>
    <property type="project" value="InterPro"/>
</dbReference>